<dbReference type="SUPFAM" id="SSF53335">
    <property type="entry name" value="S-adenosyl-L-methionine-dependent methyltransferases"/>
    <property type="match status" value="1"/>
</dbReference>
<evidence type="ECO:0008006" key="13">
    <source>
        <dbReference type="Google" id="ProtNLM"/>
    </source>
</evidence>
<keyword evidence="6 10" id="KW-0812">Transmembrane</keyword>
<dbReference type="InterPro" id="IPR010291">
    <property type="entry name" value="Ion_channel_UNC-93"/>
</dbReference>
<feature type="transmembrane region" description="Helical" evidence="10">
    <location>
        <begin position="740"/>
        <end position="761"/>
    </location>
</feature>
<dbReference type="Gene3D" id="1.20.1250.20">
    <property type="entry name" value="MFS general substrate transporter like domains"/>
    <property type="match status" value="1"/>
</dbReference>
<keyword evidence="3" id="KW-0489">Methyltransferase</keyword>
<feature type="transmembrane region" description="Helical" evidence="10">
    <location>
        <begin position="413"/>
        <end position="430"/>
    </location>
</feature>
<dbReference type="PANTHER" id="PTHR23294:SF53">
    <property type="entry name" value="MAJOR FACILITATOR SUPERFAMILY PROTEIN"/>
    <property type="match status" value="1"/>
</dbReference>
<evidence type="ECO:0000313" key="11">
    <source>
        <dbReference type="EMBL" id="KAH7578144.1"/>
    </source>
</evidence>
<proteinExistence type="inferred from homology"/>
<dbReference type="Proteomes" id="UP000827721">
    <property type="component" value="Unassembled WGS sequence"/>
</dbReference>
<dbReference type="InterPro" id="IPR002935">
    <property type="entry name" value="SAM_O-MeTrfase"/>
</dbReference>
<dbReference type="Pfam" id="PF05978">
    <property type="entry name" value="UNC-93"/>
    <property type="match status" value="1"/>
</dbReference>
<protein>
    <recommendedName>
        <fullName evidence="13">Caffeoyl-CoA O-methyltransferase</fullName>
    </recommendedName>
</protein>
<evidence type="ECO:0000313" key="12">
    <source>
        <dbReference type="Proteomes" id="UP000827721"/>
    </source>
</evidence>
<sequence>MASSLVVNRFAFFVFRRTEKTVSKFQSCSFLSAASFRGCKSNYCFARNCSVSSANAFIVADDDKYGNKQIISVTPRLYDYILCNVREPEILRQLREETAGMRGCQMQVSPDQAQLLAMLVQLLGAKRCIEVGVYTGYSSLAIALVLPESGCLVACERDDRSLEVAKKYYKLAGVSHKFQQLLSILEINGEYLLNAIIEMEEAIEDCTLLIYRIVNIKHGLAADVLKSLILSGESSSYDFAFVDAEKKMYQEYFELLLQLVRVGGVIVIDNVLWHGKVADPTVNDAKTLSIRVFNKNLMEDKRVGDKQMSDSHILIKPRIHIMGFGGDEEASSTQVSEKPYRFRYNSPLVQVSLIGLVCFCCPGMFNALAGMGGGGQVDPTAANNANTALYTAFSVFGILGGSIYNIFGPRLTLAAGCSTYVLYAGSFLYYNHYQDQTFAIVAGAVLGIGAGLLWARQGAMMTSYPTPNRKGTYMSLFWSIFNMGGVIGGLIPFILNYHRTKAETVNDKTYVTFMCFMSAGAVLSLTILPPSHVVRNDGTRCANIKYSNVSTEAMEILKLFLNWKLLLIVPAAWASNFFYSYQFNNVNGLMFNLRTRGLNNVFYWGAQMLGSIGIGYVLDFSFESRRKRGLVGIGIVALFGTAIWGGGLANQLHYSHDHPPRRLDFKTSGNDFAGPFVLYFCYGLLDAVFRSLVYWMIAVLANDSETLSRYTGFYKGVQSAGSAIAWQVDTHKVPLLSQLIVNWPLTTVSYPLLVVLVMLAVKDDDNSGKGAGNDSAPTSDPPIAAKMVYNE</sequence>
<evidence type="ECO:0000256" key="4">
    <source>
        <dbReference type="ARBA" id="ARBA00022679"/>
    </source>
</evidence>
<dbReference type="EMBL" id="JAFEMO010000001">
    <property type="protein sequence ID" value="KAH7578144.1"/>
    <property type="molecule type" value="Genomic_DNA"/>
</dbReference>
<feature type="transmembrane region" description="Helical" evidence="10">
    <location>
        <begin position="348"/>
        <end position="368"/>
    </location>
</feature>
<evidence type="ECO:0000256" key="2">
    <source>
        <dbReference type="ARBA" id="ARBA00004141"/>
    </source>
</evidence>
<accession>A0ABQ8IP07</accession>
<gene>
    <name evidence="11" type="ORF">JRO89_XS01G0345800</name>
</gene>
<feature type="transmembrane region" description="Helical" evidence="10">
    <location>
        <begin position="630"/>
        <end position="652"/>
    </location>
</feature>
<dbReference type="CDD" id="cd06178">
    <property type="entry name" value="MFS_unc93-like"/>
    <property type="match status" value="1"/>
</dbReference>
<feature type="transmembrane region" description="Helical" evidence="10">
    <location>
        <begin position="672"/>
        <end position="700"/>
    </location>
</feature>
<keyword evidence="12" id="KW-1185">Reference proteome</keyword>
<feature type="transmembrane region" description="Helical" evidence="10">
    <location>
        <begin position="436"/>
        <end position="455"/>
    </location>
</feature>
<evidence type="ECO:0000256" key="8">
    <source>
        <dbReference type="ARBA" id="ARBA00023136"/>
    </source>
</evidence>
<feature type="transmembrane region" description="Helical" evidence="10">
    <location>
        <begin position="563"/>
        <end position="581"/>
    </location>
</feature>
<dbReference type="PANTHER" id="PTHR23294">
    <property type="entry name" value="ET TRANSLATION PRODUCT-RELATED"/>
    <property type="match status" value="1"/>
</dbReference>
<keyword evidence="8 10" id="KW-0472">Membrane</keyword>
<feature type="transmembrane region" description="Helical" evidence="10">
    <location>
        <begin position="388"/>
        <end position="406"/>
    </location>
</feature>
<name>A0ABQ8IP07_9ROSI</name>
<keyword evidence="7 10" id="KW-1133">Transmembrane helix</keyword>
<evidence type="ECO:0000256" key="1">
    <source>
        <dbReference type="ARBA" id="ARBA00001968"/>
    </source>
</evidence>
<comment type="cofactor">
    <cofactor evidence="1">
        <name>a divalent metal cation</name>
        <dbReference type="ChEBI" id="CHEBI:60240"/>
    </cofactor>
</comment>
<dbReference type="SUPFAM" id="SSF103473">
    <property type="entry name" value="MFS general substrate transporter"/>
    <property type="match status" value="1"/>
</dbReference>
<comment type="similarity">
    <text evidence="9">Belongs to the class I-like SAM-binding methyltransferase superfamily. Cation-dependent O-methyltransferase family.</text>
</comment>
<dbReference type="Gene3D" id="3.40.50.150">
    <property type="entry name" value="Vaccinia Virus protein VP39"/>
    <property type="match status" value="1"/>
</dbReference>
<evidence type="ECO:0000256" key="3">
    <source>
        <dbReference type="ARBA" id="ARBA00022603"/>
    </source>
</evidence>
<evidence type="ECO:0000256" key="6">
    <source>
        <dbReference type="ARBA" id="ARBA00022692"/>
    </source>
</evidence>
<evidence type="ECO:0000256" key="7">
    <source>
        <dbReference type="ARBA" id="ARBA00022989"/>
    </source>
</evidence>
<comment type="caution">
    <text evidence="11">The sequence shown here is derived from an EMBL/GenBank/DDBJ whole genome shotgun (WGS) entry which is preliminary data.</text>
</comment>
<feature type="transmembrane region" description="Helical" evidence="10">
    <location>
        <begin position="476"/>
        <end position="497"/>
    </location>
</feature>
<evidence type="ECO:0000256" key="9">
    <source>
        <dbReference type="ARBA" id="ARBA00023453"/>
    </source>
</evidence>
<keyword evidence="5" id="KW-0949">S-adenosyl-L-methionine</keyword>
<feature type="transmembrane region" description="Helical" evidence="10">
    <location>
        <begin position="509"/>
        <end position="528"/>
    </location>
</feature>
<dbReference type="InterPro" id="IPR036259">
    <property type="entry name" value="MFS_trans_sf"/>
</dbReference>
<feature type="transmembrane region" description="Helical" evidence="10">
    <location>
        <begin position="601"/>
        <end position="618"/>
    </location>
</feature>
<organism evidence="11 12">
    <name type="scientific">Xanthoceras sorbifolium</name>
    <dbReference type="NCBI Taxonomy" id="99658"/>
    <lineage>
        <taxon>Eukaryota</taxon>
        <taxon>Viridiplantae</taxon>
        <taxon>Streptophyta</taxon>
        <taxon>Embryophyta</taxon>
        <taxon>Tracheophyta</taxon>
        <taxon>Spermatophyta</taxon>
        <taxon>Magnoliopsida</taxon>
        <taxon>eudicotyledons</taxon>
        <taxon>Gunneridae</taxon>
        <taxon>Pentapetalae</taxon>
        <taxon>rosids</taxon>
        <taxon>malvids</taxon>
        <taxon>Sapindales</taxon>
        <taxon>Sapindaceae</taxon>
        <taxon>Xanthoceroideae</taxon>
        <taxon>Xanthoceras</taxon>
    </lineage>
</organism>
<keyword evidence="4" id="KW-0808">Transferase</keyword>
<dbReference type="InterPro" id="IPR029063">
    <property type="entry name" value="SAM-dependent_MTases_sf"/>
</dbReference>
<evidence type="ECO:0000256" key="10">
    <source>
        <dbReference type="SAM" id="Phobius"/>
    </source>
</evidence>
<dbReference type="InterPro" id="IPR051617">
    <property type="entry name" value="UNC-93-like_regulator"/>
</dbReference>
<dbReference type="PROSITE" id="PS51682">
    <property type="entry name" value="SAM_OMT_I"/>
    <property type="match status" value="1"/>
</dbReference>
<dbReference type="Pfam" id="PF01596">
    <property type="entry name" value="Methyltransf_3"/>
    <property type="match status" value="2"/>
</dbReference>
<reference evidence="11 12" key="1">
    <citation type="submission" date="2021-02" db="EMBL/GenBank/DDBJ databases">
        <title>Plant Genome Project.</title>
        <authorList>
            <person name="Zhang R.-G."/>
        </authorList>
    </citation>
    <scope>NUCLEOTIDE SEQUENCE [LARGE SCALE GENOMIC DNA]</scope>
    <source>
        <tissue evidence="11">Leaves</tissue>
    </source>
</reference>
<comment type="subcellular location">
    <subcellularLocation>
        <location evidence="2">Membrane</location>
        <topology evidence="2">Multi-pass membrane protein</topology>
    </subcellularLocation>
</comment>
<evidence type="ECO:0000256" key="5">
    <source>
        <dbReference type="ARBA" id="ARBA00022691"/>
    </source>
</evidence>